<dbReference type="InterPro" id="IPR012310">
    <property type="entry name" value="DNA_ligase_ATP-dep_cent"/>
</dbReference>
<evidence type="ECO:0000259" key="5">
    <source>
        <dbReference type="PROSITE" id="PS50160"/>
    </source>
</evidence>
<dbReference type="PANTHER" id="PTHR45674">
    <property type="entry name" value="DNA LIGASE 1/3 FAMILY MEMBER"/>
    <property type="match status" value="1"/>
</dbReference>
<dbReference type="Gene3D" id="3.30.470.30">
    <property type="entry name" value="DNA ligase/mRNA capping enzyme"/>
    <property type="match status" value="1"/>
</dbReference>
<accession>A0ABW1AZC6</accession>
<dbReference type="Proteomes" id="UP001596112">
    <property type="component" value="Unassembled WGS sequence"/>
</dbReference>
<dbReference type="GO" id="GO:0016874">
    <property type="term" value="F:ligase activity"/>
    <property type="evidence" value="ECO:0007669"/>
    <property type="project" value="UniProtKB-KW"/>
</dbReference>
<dbReference type="Pfam" id="PF01068">
    <property type="entry name" value="DNA_ligase_A_M"/>
    <property type="match status" value="1"/>
</dbReference>
<comment type="catalytic activity">
    <reaction evidence="3">
        <text>ATP + (deoxyribonucleotide)n-3'-hydroxyl + 5'-phospho-(deoxyribonucleotide)m = (deoxyribonucleotide)n+m + AMP + diphosphate.</text>
        <dbReference type="EC" id="6.5.1.1"/>
    </reaction>
</comment>
<dbReference type="InterPro" id="IPR012340">
    <property type="entry name" value="NA-bd_OB-fold"/>
</dbReference>
<evidence type="ECO:0000313" key="7">
    <source>
        <dbReference type="Proteomes" id="UP001596112"/>
    </source>
</evidence>
<evidence type="ECO:0000256" key="2">
    <source>
        <dbReference type="ARBA" id="ARBA00022598"/>
    </source>
</evidence>
<evidence type="ECO:0000256" key="4">
    <source>
        <dbReference type="SAM" id="MobiDB-lite"/>
    </source>
</evidence>
<dbReference type="RefSeq" id="WP_272169775.1">
    <property type="nucleotide sequence ID" value="NZ_JAQOSL010000012.1"/>
</dbReference>
<name>A0ABW1AZC6_9ACTN</name>
<dbReference type="InterPro" id="IPR044117">
    <property type="entry name" value="OBF_LigC-like"/>
</dbReference>
<dbReference type="CDD" id="cd07905">
    <property type="entry name" value="Adenylation_DNA_ligase_LigC"/>
    <property type="match status" value="1"/>
</dbReference>
<dbReference type="InterPro" id="IPR044119">
    <property type="entry name" value="Adenylation_LigC-like"/>
</dbReference>
<reference evidence="7" key="1">
    <citation type="journal article" date="2019" name="Int. J. Syst. Evol. Microbiol.">
        <title>The Global Catalogue of Microorganisms (GCM) 10K type strain sequencing project: providing services to taxonomists for standard genome sequencing and annotation.</title>
        <authorList>
            <consortium name="The Broad Institute Genomics Platform"/>
            <consortium name="The Broad Institute Genome Sequencing Center for Infectious Disease"/>
            <person name="Wu L."/>
            <person name="Ma J."/>
        </authorList>
    </citation>
    <scope>NUCLEOTIDE SEQUENCE [LARGE SCALE GENOMIC DNA]</scope>
    <source>
        <strain evidence="7">JCM 9918</strain>
    </source>
</reference>
<keyword evidence="2 6" id="KW-0436">Ligase</keyword>
<keyword evidence="7" id="KW-1185">Reference proteome</keyword>
<evidence type="ECO:0000256" key="3">
    <source>
        <dbReference type="ARBA" id="ARBA00034003"/>
    </source>
</evidence>
<sequence length="344" mass="37657">MVLRPPVEPMLAKALERLPPASALPGGLVLQPKFDGYRTLVFTPWPGPGPVLIQSRRGHLIQGRFPDLAAAAEVLPAGWVLDGEVVVWAGEELSFESLQRRASAGGRTAARLAEALPAHFIAFDVLQADGVELLRRPYAERRATLEELFAGHGLAAPWTLCPETYDLATAQEWLTSWTRVPGVEGLVVKGRRQRYLPGARGWYKIRRRDTAEGVVGAVTGSLRRPQTLLLGRYDHERVLRLVARSTLLHPDAVREVGTRLTAARPGHPWEGTRFTTSWGSRTPLEVVLVEPDLVAEMDVDTAQGHGVWRHPARFARLRGDMAPDEVTGFDEGPGPGEGTEPGEG</sequence>
<comment type="similarity">
    <text evidence="1">Belongs to the ATP-dependent DNA ligase family.</text>
</comment>
<dbReference type="SUPFAM" id="SSF56091">
    <property type="entry name" value="DNA ligase/mRNA capping enzyme, catalytic domain"/>
    <property type="match status" value="1"/>
</dbReference>
<dbReference type="InterPro" id="IPR050191">
    <property type="entry name" value="ATP-dep_DNA_ligase"/>
</dbReference>
<evidence type="ECO:0000313" key="6">
    <source>
        <dbReference type="EMBL" id="MFC5806025.1"/>
    </source>
</evidence>
<dbReference type="Gene3D" id="2.40.50.140">
    <property type="entry name" value="Nucleic acid-binding proteins"/>
    <property type="match status" value="1"/>
</dbReference>
<feature type="domain" description="ATP-dependent DNA ligase family profile" evidence="5">
    <location>
        <begin position="120"/>
        <end position="207"/>
    </location>
</feature>
<dbReference type="PROSITE" id="PS50160">
    <property type="entry name" value="DNA_LIGASE_A3"/>
    <property type="match status" value="1"/>
</dbReference>
<evidence type="ECO:0000256" key="1">
    <source>
        <dbReference type="ARBA" id="ARBA00007572"/>
    </source>
</evidence>
<proteinExistence type="inferred from homology"/>
<dbReference type="EMBL" id="JBHSNZ010000001">
    <property type="protein sequence ID" value="MFC5806025.1"/>
    <property type="molecule type" value="Genomic_DNA"/>
</dbReference>
<protein>
    <submittedName>
        <fullName evidence="6">ATP-dependent DNA ligase</fullName>
    </submittedName>
</protein>
<organism evidence="6 7">
    <name type="scientific">Streptomyces heilongjiangensis</name>
    <dbReference type="NCBI Taxonomy" id="945052"/>
    <lineage>
        <taxon>Bacteria</taxon>
        <taxon>Bacillati</taxon>
        <taxon>Actinomycetota</taxon>
        <taxon>Actinomycetes</taxon>
        <taxon>Kitasatosporales</taxon>
        <taxon>Streptomycetaceae</taxon>
        <taxon>Streptomyces</taxon>
    </lineage>
</organism>
<gene>
    <name evidence="6" type="ORF">ACFQGO_00580</name>
</gene>
<feature type="compositionally biased region" description="Gly residues" evidence="4">
    <location>
        <begin position="331"/>
        <end position="344"/>
    </location>
</feature>
<dbReference type="CDD" id="cd07970">
    <property type="entry name" value="OBF_DNA_ligase_LigC"/>
    <property type="match status" value="1"/>
</dbReference>
<comment type="caution">
    <text evidence="6">The sequence shown here is derived from an EMBL/GenBank/DDBJ whole genome shotgun (WGS) entry which is preliminary data.</text>
</comment>
<feature type="region of interest" description="Disordered" evidence="4">
    <location>
        <begin position="322"/>
        <end position="344"/>
    </location>
</feature>
<dbReference type="PANTHER" id="PTHR45674:SF4">
    <property type="entry name" value="DNA LIGASE 1"/>
    <property type="match status" value="1"/>
</dbReference>